<dbReference type="Proteomes" id="UP000306808">
    <property type="component" value="Unassembled WGS sequence"/>
</dbReference>
<dbReference type="EMBL" id="SUME01000017">
    <property type="protein sequence ID" value="TJZ49870.1"/>
    <property type="molecule type" value="Genomic_DNA"/>
</dbReference>
<dbReference type="Pfam" id="PF13175">
    <property type="entry name" value="AAA_15"/>
    <property type="match status" value="1"/>
</dbReference>
<dbReference type="OrthoDB" id="747555at2"/>
<evidence type="ECO:0000313" key="2">
    <source>
        <dbReference type="EMBL" id="TJZ49870.1"/>
    </source>
</evidence>
<dbReference type="Gene3D" id="3.40.50.300">
    <property type="entry name" value="P-loop containing nucleotide triphosphate hydrolases"/>
    <property type="match status" value="1"/>
</dbReference>
<proteinExistence type="predicted"/>
<protein>
    <recommendedName>
        <fullName evidence="1">Endonuclease GajA/Old nuclease/RecF-like AAA domain-containing protein</fullName>
    </recommendedName>
</protein>
<dbReference type="RefSeq" id="WP_136903561.1">
    <property type="nucleotide sequence ID" value="NZ_SUME01000017.1"/>
</dbReference>
<comment type="caution">
    <text evidence="2">The sequence shown here is derived from an EMBL/GenBank/DDBJ whole genome shotgun (WGS) entry which is preliminary data.</text>
</comment>
<dbReference type="InterPro" id="IPR041685">
    <property type="entry name" value="AAA_GajA/Old/RecF-like"/>
</dbReference>
<keyword evidence="3" id="KW-1185">Reference proteome</keyword>
<dbReference type="InterPro" id="IPR027417">
    <property type="entry name" value="P-loop_NTPase"/>
</dbReference>
<dbReference type="PANTHER" id="PTHR43581">
    <property type="entry name" value="ATP/GTP PHOSPHATASE"/>
    <property type="match status" value="1"/>
</dbReference>
<sequence length="520" mass="60111">MIKEISVKEYKAFENASIPIKPITIFLGANSVGKSSIIQLLLLLQQTSKEDYKSYKSALKLYGGYVNLGGAKNLFRKQDTTKDIEISFKIKEKEFKSFLRNELFEYFIESISRIPKYIPIKAFLEIRNRDIKSKKDFEEYLNVLIKIISTEHSAKEFVNEVKWFLSSRSIIRIDDFTQKSKSTLLKSYSFFEKLLNEIKEDVFEFKFTITHSKNKLVTKSFSLFNEDKSIINFNAEKKIFQSDFINFTTLENEDLCKTVDLNNTIFNLFTKKHDLTSTATSIIFAILKNSLTFAKSEFSESRINYVSPLRAHPKRYYMLDKAKINITLDTLDGDAVADVLKENSSLKGKVNGWLDNFNLSVNVEEFKEVVHHLKVSQNNLSLDITDVGFGISQVLPVIIQGFLSENNSTTIIEQPEIHLHPKMQADLADLFIDIVKNAKNKKLIIETHSEYLLKRLRRRISEGIINSEDVSICLFNPQTSHKSGYINTLEIKEKGFFEWPEDFYGGDLYDDTVEFLKNQN</sequence>
<dbReference type="SUPFAM" id="SSF52540">
    <property type="entry name" value="P-loop containing nucleoside triphosphate hydrolases"/>
    <property type="match status" value="1"/>
</dbReference>
<gene>
    <name evidence="2" type="ORF">FAZ15_22190</name>
</gene>
<evidence type="ECO:0000313" key="3">
    <source>
        <dbReference type="Proteomes" id="UP000306808"/>
    </source>
</evidence>
<dbReference type="AlphaFoldDB" id="A0A4U0N809"/>
<name>A0A4U0N809_9SPHI</name>
<feature type="domain" description="Endonuclease GajA/Old nuclease/RecF-like AAA" evidence="1">
    <location>
        <begin position="1"/>
        <end position="452"/>
    </location>
</feature>
<organism evidence="2 3">
    <name type="scientific">Sphingobacterium olei</name>
    <dbReference type="NCBI Taxonomy" id="2571155"/>
    <lineage>
        <taxon>Bacteria</taxon>
        <taxon>Pseudomonadati</taxon>
        <taxon>Bacteroidota</taxon>
        <taxon>Sphingobacteriia</taxon>
        <taxon>Sphingobacteriales</taxon>
        <taxon>Sphingobacteriaceae</taxon>
        <taxon>Sphingobacterium</taxon>
    </lineage>
</organism>
<dbReference type="PANTHER" id="PTHR43581:SF2">
    <property type="entry name" value="EXCINUCLEASE ATPASE SUBUNIT"/>
    <property type="match status" value="1"/>
</dbReference>
<accession>A0A4U0N809</accession>
<evidence type="ECO:0000259" key="1">
    <source>
        <dbReference type="Pfam" id="PF13175"/>
    </source>
</evidence>
<dbReference type="InterPro" id="IPR051396">
    <property type="entry name" value="Bact_Antivir_Def_Nuclease"/>
</dbReference>
<reference evidence="2 3" key="1">
    <citation type="submission" date="2019-04" db="EMBL/GenBank/DDBJ databases">
        <title>Sphingobacterium olei sp. nov., isolated from oil-contaminated soil.</title>
        <authorList>
            <person name="Liu B."/>
        </authorList>
    </citation>
    <scope>NUCLEOTIDE SEQUENCE [LARGE SCALE GENOMIC DNA]</scope>
    <source>
        <strain evidence="2 3">HAL-9</strain>
    </source>
</reference>